<dbReference type="InterPro" id="IPR013783">
    <property type="entry name" value="Ig-like_fold"/>
</dbReference>
<feature type="domain" description="Fibronectin type-III" evidence="3">
    <location>
        <begin position="1489"/>
        <end position="1601"/>
    </location>
</feature>
<organism evidence="4 5">
    <name type="scientific">Globodera rostochiensis</name>
    <name type="common">Golden nematode worm</name>
    <name type="synonym">Heterodera rostochiensis</name>
    <dbReference type="NCBI Taxonomy" id="31243"/>
    <lineage>
        <taxon>Eukaryota</taxon>
        <taxon>Metazoa</taxon>
        <taxon>Ecdysozoa</taxon>
        <taxon>Nematoda</taxon>
        <taxon>Chromadorea</taxon>
        <taxon>Rhabditida</taxon>
        <taxon>Tylenchina</taxon>
        <taxon>Tylenchomorpha</taxon>
        <taxon>Tylenchoidea</taxon>
        <taxon>Heteroderidae</taxon>
        <taxon>Heteroderinae</taxon>
        <taxon>Globodera</taxon>
    </lineage>
</organism>
<dbReference type="Pfam" id="PF00041">
    <property type="entry name" value="fn3"/>
    <property type="match status" value="1"/>
</dbReference>
<feature type="compositionally biased region" description="Low complexity" evidence="1">
    <location>
        <begin position="434"/>
        <end position="446"/>
    </location>
</feature>
<feature type="region of interest" description="Disordered" evidence="1">
    <location>
        <begin position="1106"/>
        <end position="1137"/>
    </location>
</feature>
<dbReference type="PROSITE" id="PS50853">
    <property type="entry name" value="FN3"/>
    <property type="match status" value="5"/>
</dbReference>
<feature type="domain" description="Fibronectin type-III" evidence="3">
    <location>
        <begin position="1378"/>
        <end position="1485"/>
    </location>
</feature>
<evidence type="ECO:0000256" key="2">
    <source>
        <dbReference type="SAM" id="Phobius"/>
    </source>
</evidence>
<evidence type="ECO:0000313" key="5">
    <source>
        <dbReference type="WBParaSite" id="Gr19_v10_g10628.t1"/>
    </source>
</evidence>
<feature type="compositionally biased region" description="Low complexity" evidence="1">
    <location>
        <begin position="1179"/>
        <end position="1192"/>
    </location>
</feature>
<dbReference type="InterPro" id="IPR050713">
    <property type="entry name" value="RTP_Phos/Ushers"/>
</dbReference>
<feature type="transmembrane region" description="Helical" evidence="2">
    <location>
        <begin position="1901"/>
        <end position="1924"/>
    </location>
</feature>
<feature type="region of interest" description="Disordered" evidence="1">
    <location>
        <begin position="1726"/>
        <end position="1747"/>
    </location>
</feature>
<feature type="region of interest" description="Disordered" evidence="1">
    <location>
        <begin position="577"/>
        <end position="620"/>
    </location>
</feature>
<feature type="domain" description="Fibronectin type-III" evidence="3">
    <location>
        <begin position="871"/>
        <end position="962"/>
    </location>
</feature>
<feature type="compositionally biased region" description="Low complexity" evidence="1">
    <location>
        <begin position="1"/>
        <end position="13"/>
    </location>
</feature>
<dbReference type="CDD" id="cd00063">
    <property type="entry name" value="FN3"/>
    <property type="match status" value="5"/>
</dbReference>
<sequence length="1925" mass="207896">MISTAPPSSTSTTGALMANKKATRTSQSIGTTTTKKLLVMKANGRHQQQQQPPPVGGAGTEVDRLPSMDTAGPIPLRRVSHAFDQQHHHHQGAKTLSAPPGYQHQISEGVFNHSLNTTTPTSGVVSHNVDSSDCGSSSGLGGMGTPIKGEEGCFASCSTSSNNSMAADCSLDSRDSGGHIPRELAGAEDGGQSMGNGHRLLLATATLTPSMVSSSHHSSTISPESASMGPIFPPSAVPQQQMLQQLQQQPFSAFAPPIPLLQLNASQINALRCAASGGSPPLMPPLPAAAGAVPYAAIENTSRTSSASAAVGGAPSPATLMSKTGLKQLHPPPPPPLSGRALYTMTCETTALASVSAAALTAGYHVTLDPSAFAPPIIATATPPVGAEFQQAAVPTCENDSQTQKHNDASPRDQKNENGNSTMNGPSDGNRSMGNGSTVTGGTTVNLPPGVPQEIAAAISEGNDLFVHIHPGDAIALAVGNDIQHIHGPATIRMVSQSATPQSAIPMNVPEGHVVQQILDRQGRLSHIIMSQERVLPAGIGPIVGQHAVATTTVSQASAVAPPPTTSLAMQQRSIGYQPHPSTATVPLKHFRSNNNSHSPQHPLDAPPLSDGVPSSRQKQQFIAQEHGNGVVPSLKWSDLQQQQQPPQHQNQSGGPYGKHQQQGRAPMASSSGGYHLTDSVVPAHLQQRHSPGFYVQGSAMVGLENRGHDTTNVVYPRQHQQQQSVHSAADAFNAGNLPPQITAMIEDDEKDRLRDTLSSLQPPILSRVGDCDAEVLWQEIDTSEAAASGGPFPQIDPSEFNYQLTLYDAASHSQTFYKTEAGVNMLHLQQLSPGTEYMVAVRAELPERGDINGQLSAYTSFRTLCALPEAPSLPKLVGRQSNGLSIHWKSPNCNGAPILSYCLQMAKGKTAPFETVYDGPHEQTVVSGPDGNALCRFRVFARNEIGQSGSSPVLTVHPERGDVGGRPHHHQPVQQHHQQQQHGGMAQRGSLMGSSVSPSVLSHYHQTQPILRLLHPPNVYSTAPRAIKLSWNPSSGADFSSLVLEMADFANVRGSTHFAAVPPECYANSGTFAHVTGLLTNREYRFRLAATTPAGDVLYSEPISVRTRHEQTSSSMYKERRELEGGHHHQYTQHHHDNNKMARTSILGHDSIDHHHQQQHPPVQPLPPHNIKKPAVPPNQLSSSPSQNLSSKKQHKNTHQKQFESQQSSEEQSEDTTTPVALLQPLPKAPNCSTPTFSALTNESARVGWKLVKSSATGGDGFKATANDGEDNASNNKTTLSSALIFELQRVDRQQPMMVYSGVDSDFDYRGLRPVEHLQLRVRAVLLDTEGRRLEGEWSPVGSTCTLCAPPSAPQNLRLVVSTTEDTLASGESSGKAPAIVSNDDNQWHSIGICWNIPAQLNGATISEYSIHTQRFDLSYVGMKPDAVEEKPLEEQTQHISAAKCHFNFQRLCPAHLYRFTVTAQSDAGPSPKSEVLEYRSPPGVPAKPRDVRVDALSTSELQLSWSEPSSTNGSPIVSYHVYCFKLCNARSQQDSSATSALSSSKRQLVSQQIAPSSQRLLIIQSLEAETEYELSIQAENSVGKSGREIVQHKTLVEPPEPPQIFLAQATANSLKLKWSVDGDSNLSGANHYYYLERENENGTYSPVYEGELRTARVKGLREQSFHNFRIRASVSKGLLLGQWSHRFSFQTTKMPPPAPKQAPTVVEQSQDHFQFEWNSVRFRDQNGGGDESPMDGEQQPQQQQQRNEFVYRLQMAPKVGSSVKEKTAVEVWKTIFEDKITQTPSIYVHNAALQPRQVRLFLVQRCVDISGKIIDELVSAPSPVAVFSSQKTPNESPKKRNVQSQQQGTSSSNRTGGVVVGRKSANPYPLPKETKVSFGKKIRRMASWLRKTVSEKDCALIVLAVFVLLAFGIAILLNNFYLN</sequence>
<feature type="region of interest" description="Disordered" evidence="1">
    <location>
        <begin position="394"/>
        <end position="448"/>
    </location>
</feature>
<dbReference type="SUPFAM" id="SSF49265">
    <property type="entry name" value="Fibronectin type III"/>
    <property type="match status" value="4"/>
</dbReference>
<name>A0A914GTJ9_GLORO</name>
<dbReference type="SMART" id="SM00060">
    <property type="entry name" value="FN3"/>
    <property type="match status" value="7"/>
</dbReference>
<protein>
    <submittedName>
        <fullName evidence="5">Fibronectin type-III domain-containing protein</fullName>
    </submittedName>
</protein>
<proteinExistence type="predicted"/>
<feature type="region of interest" description="Disordered" evidence="1">
    <location>
        <begin position="1154"/>
        <end position="1219"/>
    </location>
</feature>
<feature type="region of interest" description="Disordered" evidence="1">
    <location>
        <begin position="1257"/>
        <end position="1276"/>
    </location>
</feature>
<feature type="region of interest" description="Disordered" evidence="1">
    <location>
        <begin position="1"/>
        <end position="31"/>
    </location>
</feature>
<keyword evidence="2" id="KW-1133">Transmembrane helix</keyword>
<dbReference type="Gene3D" id="2.60.40.10">
    <property type="entry name" value="Immunoglobulins"/>
    <property type="match status" value="7"/>
</dbReference>
<evidence type="ECO:0000313" key="4">
    <source>
        <dbReference type="Proteomes" id="UP000887572"/>
    </source>
</evidence>
<evidence type="ECO:0000256" key="1">
    <source>
        <dbReference type="SAM" id="MobiDB-lite"/>
    </source>
</evidence>
<reference evidence="5" key="1">
    <citation type="submission" date="2022-11" db="UniProtKB">
        <authorList>
            <consortium name="WormBaseParasite"/>
        </authorList>
    </citation>
    <scope>IDENTIFICATION</scope>
</reference>
<dbReference type="PANTHER" id="PTHR46957">
    <property type="entry name" value="CYTOKINE RECEPTOR"/>
    <property type="match status" value="1"/>
</dbReference>
<feature type="region of interest" description="Disordered" evidence="1">
    <location>
        <begin position="1829"/>
        <end position="1874"/>
    </location>
</feature>
<dbReference type="Proteomes" id="UP000887572">
    <property type="component" value="Unplaced"/>
</dbReference>
<keyword evidence="4" id="KW-1185">Reference proteome</keyword>
<dbReference type="WBParaSite" id="Gr19_v10_g10628.t1">
    <property type="protein sequence ID" value="Gr19_v10_g10628.t1"/>
    <property type="gene ID" value="Gr19_v10_g10628"/>
</dbReference>
<feature type="compositionally biased region" description="Polar residues" evidence="1">
    <location>
        <begin position="417"/>
        <end position="433"/>
    </location>
</feature>
<dbReference type="InterPro" id="IPR003961">
    <property type="entry name" value="FN3_dom"/>
</dbReference>
<dbReference type="PANTHER" id="PTHR46957:SF3">
    <property type="entry name" value="CYTOKINE RECEPTOR"/>
    <property type="match status" value="1"/>
</dbReference>
<accession>A0A914GTJ9</accession>
<feature type="compositionally biased region" description="Polar residues" evidence="1">
    <location>
        <begin position="1844"/>
        <end position="1857"/>
    </location>
</feature>
<feature type="compositionally biased region" description="Polar residues" evidence="1">
    <location>
        <begin position="660"/>
        <end position="673"/>
    </location>
</feature>
<dbReference type="InterPro" id="IPR036116">
    <property type="entry name" value="FN3_sf"/>
</dbReference>
<feature type="region of interest" description="Disordered" evidence="1">
    <location>
        <begin position="43"/>
        <end position="62"/>
    </location>
</feature>
<feature type="compositionally biased region" description="Low complexity" evidence="1">
    <location>
        <begin position="641"/>
        <end position="652"/>
    </location>
</feature>
<feature type="domain" description="Fibronectin type-III" evidence="3">
    <location>
        <begin position="1602"/>
        <end position="1697"/>
    </location>
</feature>
<dbReference type="GO" id="GO:0016020">
    <property type="term" value="C:membrane"/>
    <property type="evidence" value="ECO:0007669"/>
    <property type="project" value="UniProtKB-SubCell"/>
</dbReference>
<feature type="domain" description="Fibronectin type-III" evidence="3">
    <location>
        <begin position="1014"/>
        <end position="1111"/>
    </location>
</feature>
<feature type="region of interest" description="Disordered" evidence="1">
    <location>
        <begin position="638"/>
        <end position="677"/>
    </location>
</feature>
<evidence type="ECO:0000259" key="3">
    <source>
        <dbReference type="PROSITE" id="PS50853"/>
    </source>
</evidence>
<keyword evidence="2" id="KW-0472">Membrane</keyword>
<feature type="region of interest" description="Disordered" evidence="1">
    <location>
        <begin position="1466"/>
        <end position="1491"/>
    </location>
</feature>
<feature type="compositionally biased region" description="Basic and acidic residues" evidence="1">
    <location>
        <begin position="403"/>
        <end position="416"/>
    </location>
</feature>
<feature type="compositionally biased region" description="Low complexity" evidence="1">
    <location>
        <begin position="973"/>
        <end position="983"/>
    </location>
</feature>
<keyword evidence="2" id="KW-0812">Transmembrane</keyword>
<feature type="compositionally biased region" description="Basic and acidic residues" evidence="1">
    <location>
        <begin position="1108"/>
        <end position="1128"/>
    </location>
</feature>
<feature type="region of interest" description="Disordered" evidence="1">
    <location>
        <begin position="949"/>
        <end position="999"/>
    </location>
</feature>